<dbReference type="RefSeq" id="WP_213434738.1">
    <property type="nucleotide sequence ID" value="NZ_AP024545.1"/>
</dbReference>
<name>A0ABN6FWG9_9GAMM</name>
<sequence length="189" mass="20555">MRILIAGLIGAIVLFVWGMVAHVALPIGEMGVKLASNQDVTITALQGAADKGAGVYMIPGMSPEQWRDEASMNTFQDKYKASPYAFVVYDPAGNPSLMTMTAPLVKQFVFCLLAALLAAWIMAAGNVSFGTRVAMGAAMGLIGWCSISLPYWSWYRFPLEFTIGQYLDSGLGMLFASLPMAWWLGRRRA</sequence>
<gene>
    <name evidence="2" type="ORF">LYSCAS_28500</name>
</gene>
<feature type="transmembrane region" description="Helical" evidence="1">
    <location>
        <begin position="133"/>
        <end position="154"/>
    </location>
</feature>
<reference evidence="2 3" key="1">
    <citation type="submission" date="2021-03" db="EMBL/GenBank/DDBJ databases">
        <title>Complete Genome Sequences of Two Lysobacter Strains Isolated from Sea Water (Lysobacter caseinilyticus) and Soil (Lysobacter helvus) in South Korea.</title>
        <authorList>
            <person name="Watanabe Y."/>
            <person name="Arakawa K."/>
        </authorList>
    </citation>
    <scope>NUCLEOTIDE SEQUENCE [LARGE SCALE GENOMIC DNA]</scope>
    <source>
        <strain evidence="2 3">KVB24</strain>
    </source>
</reference>
<evidence type="ECO:0000313" key="2">
    <source>
        <dbReference type="EMBL" id="BCT93826.1"/>
    </source>
</evidence>
<feature type="transmembrane region" description="Helical" evidence="1">
    <location>
        <begin position="166"/>
        <end position="185"/>
    </location>
</feature>
<organism evidence="2 3">
    <name type="scientific">Noviluteimonas caseinilytica</name>
    <dbReference type="NCBI Taxonomy" id="2675101"/>
    <lineage>
        <taxon>Bacteria</taxon>
        <taxon>Pseudomonadati</taxon>
        <taxon>Pseudomonadota</taxon>
        <taxon>Gammaproteobacteria</taxon>
        <taxon>Lysobacterales</taxon>
        <taxon>Lysobacteraceae</taxon>
        <taxon>Noviluteimonas</taxon>
    </lineage>
</organism>
<keyword evidence="1" id="KW-0472">Membrane</keyword>
<evidence type="ECO:0000313" key="3">
    <source>
        <dbReference type="Proteomes" id="UP000681317"/>
    </source>
</evidence>
<keyword evidence="1" id="KW-0812">Transmembrane</keyword>
<evidence type="ECO:0000256" key="1">
    <source>
        <dbReference type="SAM" id="Phobius"/>
    </source>
</evidence>
<proteinExistence type="predicted"/>
<protein>
    <submittedName>
        <fullName evidence="2">Uncharacterized protein</fullName>
    </submittedName>
</protein>
<keyword evidence="3" id="KW-1185">Reference proteome</keyword>
<keyword evidence="1" id="KW-1133">Transmembrane helix</keyword>
<feature type="transmembrane region" description="Helical" evidence="1">
    <location>
        <begin position="104"/>
        <end position="121"/>
    </location>
</feature>
<accession>A0ABN6FWG9</accession>
<dbReference type="Proteomes" id="UP000681317">
    <property type="component" value="Chromosome"/>
</dbReference>
<dbReference type="EMBL" id="AP024545">
    <property type="protein sequence ID" value="BCT93826.1"/>
    <property type="molecule type" value="Genomic_DNA"/>
</dbReference>